<dbReference type="GO" id="GO:0043952">
    <property type="term" value="P:protein transport by the Sec complex"/>
    <property type="evidence" value="ECO:0007669"/>
    <property type="project" value="UniProtKB-ARBA"/>
</dbReference>
<evidence type="ECO:0000256" key="6">
    <source>
        <dbReference type="ARBA" id="ARBA00022840"/>
    </source>
</evidence>
<dbReference type="InterPro" id="IPR000185">
    <property type="entry name" value="SecA"/>
</dbReference>
<proteinExistence type="inferred from homology"/>
<keyword evidence="8 11" id="KW-1278">Translocase</keyword>
<dbReference type="GO" id="GO:0065002">
    <property type="term" value="P:intracellular protein transmembrane transport"/>
    <property type="evidence" value="ECO:0007669"/>
    <property type="project" value="UniProtKB-UniRule"/>
</dbReference>
<dbReference type="Gene3D" id="3.90.1440.10">
    <property type="entry name" value="SecA, preprotein cross-linking domain"/>
    <property type="match status" value="1"/>
</dbReference>
<evidence type="ECO:0000256" key="11">
    <source>
        <dbReference type="HAMAP-Rule" id="MF_01382"/>
    </source>
</evidence>
<dbReference type="SUPFAM" id="SSF52540">
    <property type="entry name" value="P-loop containing nucleoside triphosphate hydrolases"/>
    <property type="match status" value="2"/>
</dbReference>
<keyword evidence="10 11" id="KW-0472">Membrane</keyword>
<dbReference type="GO" id="GO:0005829">
    <property type="term" value="C:cytosol"/>
    <property type="evidence" value="ECO:0007669"/>
    <property type="project" value="TreeGrafter"/>
</dbReference>
<feature type="region of interest" description="Disordered" evidence="13">
    <location>
        <begin position="928"/>
        <end position="986"/>
    </location>
</feature>
<evidence type="ECO:0000256" key="13">
    <source>
        <dbReference type="SAM" id="MobiDB-lite"/>
    </source>
</evidence>
<dbReference type="InterPro" id="IPR014018">
    <property type="entry name" value="SecA_motor_DEAD"/>
</dbReference>
<dbReference type="EC" id="7.4.2.8" evidence="11"/>
<comment type="subcellular location">
    <subcellularLocation>
        <location evidence="11">Cell membrane</location>
        <topology evidence="11">Peripheral membrane protein</topology>
        <orientation evidence="11">Cytoplasmic side</orientation>
    </subcellularLocation>
    <subcellularLocation>
        <location evidence="11">Cytoplasm</location>
    </subcellularLocation>
    <subcellularLocation>
        <location evidence="1">Membrane</location>
        <topology evidence="1">Peripheral membrane protein</topology>
    </subcellularLocation>
    <text evidence="11">Distribution is 50-50.</text>
</comment>
<feature type="coiled-coil region" evidence="12">
    <location>
        <begin position="513"/>
        <end position="543"/>
    </location>
</feature>
<gene>
    <name evidence="11" type="primary">secA</name>
    <name evidence="16" type="ORF">ENJ61_03370</name>
</gene>
<comment type="function">
    <text evidence="11">Part of the Sec protein translocase complex. Interacts with the SecYEG preprotein conducting channel. Has a central role in coupling the hydrolysis of ATP to the transfer of proteins into and across the cell membrane, serving as an ATP-driven molecular motor driving the stepwise translocation of polypeptide chains across the membrane.</text>
</comment>
<dbReference type="PANTHER" id="PTHR30612">
    <property type="entry name" value="SECA INNER MEMBRANE COMPONENT OF SEC PROTEIN SECRETION SYSTEM"/>
    <property type="match status" value="1"/>
</dbReference>
<dbReference type="FunFam" id="3.40.50.300:FF:000113">
    <property type="entry name" value="Preprotein translocase subunit SecA"/>
    <property type="match status" value="1"/>
</dbReference>
<dbReference type="PROSITE" id="PS51192">
    <property type="entry name" value="HELICASE_ATP_BIND_1"/>
    <property type="match status" value="1"/>
</dbReference>
<dbReference type="InterPro" id="IPR027417">
    <property type="entry name" value="P-loop_NTPase"/>
</dbReference>
<dbReference type="GO" id="GO:0008564">
    <property type="term" value="F:protein-exporting ATPase activity"/>
    <property type="evidence" value="ECO:0007669"/>
    <property type="project" value="UniProtKB-EC"/>
</dbReference>
<keyword evidence="5 11" id="KW-0547">Nucleotide-binding</keyword>
<dbReference type="SUPFAM" id="SSF81767">
    <property type="entry name" value="Pre-protein crosslinking domain of SecA"/>
    <property type="match status" value="1"/>
</dbReference>
<evidence type="ECO:0000256" key="2">
    <source>
        <dbReference type="ARBA" id="ARBA00007650"/>
    </source>
</evidence>
<dbReference type="InterPro" id="IPR036266">
    <property type="entry name" value="SecA_Wing/Scaffold_sf"/>
</dbReference>
<evidence type="ECO:0000256" key="7">
    <source>
        <dbReference type="ARBA" id="ARBA00022927"/>
    </source>
</evidence>
<dbReference type="PROSITE" id="PS51196">
    <property type="entry name" value="SECA_MOTOR_DEAD"/>
    <property type="match status" value="1"/>
</dbReference>
<dbReference type="FunFam" id="3.90.1440.10:FF:000003">
    <property type="entry name" value="Preprotein translocase SecA subunit"/>
    <property type="match status" value="1"/>
</dbReference>
<comment type="caution">
    <text evidence="16">The sequence shown here is derived from an EMBL/GenBank/DDBJ whole genome shotgun (WGS) entry which is preliminary data.</text>
</comment>
<feature type="domain" description="SecA family profile" evidence="15">
    <location>
        <begin position="3"/>
        <end position="713"/>
    </location>
</feature>
<evidence type="ECO:0000256" key="5">
    <source>
        <dbReference type="ARBA" id="ARBA00022741"/>
    </source>
</evidence>
<evidence type="ECO:0000256" key="4">
    <source>
        <dbReference type="ARBA" id="ARBA00022475"/>
    </source>
</evidence>
<dbReference type="PANTHER" id="PTHR30612:SF0">
    <property type="entry name" value="CHLOROPLAST PROTEIN-TRANSPORTING ATPASE"/>
    <property type="match status" value="1"/>
</dbReference>
<dbReference type="Pfam" id="PF07516">
    <property type="entry name" value="SecA_SW"/>
    <property type="match status" value="1"/>
</dbReference>
<keyword evidence="11" id="KW-0963">Cytoplasm</keyword>
<evidence type="ECO:0000256" key="10">
    <source>
        <dbReference type="ARBA" id="ARBA00023136"/>
    </source>
</evidence>
<evidence type="ECO:0000256" key="3">
    <source>
        <dbReference type="ARBA" id="ARBA00022448"/>
    </source>
</evidence>
<dbReference type="GO" id="GO:0031522">
    <property type="term" value="C:cell envelope Sec protein transport complex"/>
    <property type="evidence" value="ECO:0007669"/>
    <property type="project" value="TreeGrafter"/>
</dbReference>
<dbReference type="Pfam" id="PF07517">
    <property type="entry name" value="SecA_DEAD"/>
    <property type="match status" value="1"/>
</dbReference>
<accession>A0A7C5L4P0</accession>
<keyword evidence="4 11" id="KW-1003">Cell membrane</keyword>
<evidence type="ECO:0000256" key="1">
    <source>
        <dbReference type="ARBA" id="ARBA00004170"/>
    </source>
</evidence>
<feature type="binding site" evidence="11">
    <location>
        <position position="96"/>
    </location>
    <ligand>
        <name>ATP</name>
        <dbReference type="ChEBI" id="CHEBI:30616"/>
    </ligand>
</feature>
<dbReference type="Gene3D" id="3.40.50.300">
    <property type="entry name" value="P-loop containing nucleotide triphosphate hydrolases"/>
    <property type="match status" value="3"/>
</dbReference>
<dbReference type="GO" id="GO:0005886">
    <property type="term" value="C:plasma membrane"/>
    <property type="evidence" value="ECO:0007669"/>
    <property type="project" value="UniProtKB-SubCell"/>
</dbReference>
<evidence type="ECO:0000259" key="14">
    <source>
        <dbReference type="PROSITE" id="PS51192"/>
    </source>
</evidence>
<dbReference type="CDD" id="cd17928">
    <property type="entry name" value="DEXDc_SecA"/>
    <property type="match status" value="1"/>
</dbReference>
<evidence type="ECO:0000259" key="15">
    <source>
        <dbReference type="PROSITE" id="PS51196"/>
    </source>
</evidence>
<keyword evidence="3 11" id="KW-0813">Transport</keyword>
<evidence type="ECO:0000256" key="9">
    <source>
        <dbReference type="ARBA" id="ARBA00023010"/>
    </source>
</evidence>
<dbReference type="InterPro" id="IPR044722">
    <property type="entry name" value="SecA_SF2_C"/>
</dbReference>
<dbReference type="Pfam" id="PF21090">
    <property type="entry name" value="P-loop_SecA"/>
    <property type="match status" value="1"/>
</dbReference>
<keyword evidence="9 11" id="KW-0811">Translocation</keyword>
<dbReference type="CDD" id="cd18803">
    <property type="entry name" value="SF2_C_secA"/>
    <property type="match status" value="1"/>
</dbReference>
<dbReference type="AlphaFoldDB" id="A0A7C5L4P0"/>
<feature type="domain" description="Helicase ATP-binding" evidence="14">
    <location>
        <begin position="98"/>
        <end position="307"/>
    </location>
</feature>
<dbReference type="InterPro" id="IPR011116">
    <property type="entry name" value="SecA_Wing/Scaffold"/>
</dbReference>
<keyword evidence="12" id="KW-0175">Coiled coil</keyword>
<dbReference type="GO" id="GO:0006605">
    <property type="term" value="P:protein targeting"/>
    <property type="evidence" value="ECO:0007669"/>
    <property type="project" value="UniProtKB-UniRule"/>
</dbReference>
<comment type="similarity">
    <text evidence="2 11">Belongs to the SecA family.</text>
</comment>
<sequence length="986" mass="115192">MVGWLVKRILGTKNEREIKKLRPFVRRVNELERRLDEMPNYELVKRAQELYNSVRLTEDLKEEILRGRITDEVVEVFALVREAAKRTLGLRHFDVQLIGGFVLHQGKIAEMKTGEGKTLVATLAAAVNGMTDEGVHIVTVNDYLARRDAQWMGPIFRFLGLDVGVINSDGLSYRVEWADEDKVREAVEKDLRVWPRGFFEEILPSEKVNVEAKKAYFTVLKEVHRRDAYSANVTYGTNNEFGFDYLRDNMAFSKEEVVQVKGHTYAIVDEVDSILIDEARTPLIISGPAQVDIEIYRVADRVVRKLERDRDFNVDEKNRNVTLTEEGIAKIEGMLNIDNLYDLKHIDLLHAIVQSIKAHHLFKRDVHYIVRDGEVLIVDEFTGRVLPGRRWSDGLHQAIEVKEGVKVKEENQTLASVTFQNYFKLYKKLAGMTGTAETEALEFREIYGLDVVVIPTHRPMIRKDLPDLVYKTKREKWEKVVEEILLNHIFGRPVLVGTVSIEDNEQLSALLRNRKLLRKIQEKEEFRKRVEQLRRKFGVSEEEVEERLGEILRNGIPHHVLNAKHHEKEAYIIAQAGRVGAVTIATNMAGRGTDILLGGNPEYLAKEILRSWGKNPEEATEEEWKRAFEEAYRITEEEKEKVRRLGGLLVIGTERHESRRIDNQLRGRSGRQGDPGESRFILSLEDDLLRLFGGERVGRLMEMLKIPEGEPIESRMVTKAIQNAQKRVEAQNFQIRKRLFEYDNVMNTQREVIYSLRRDILEGENLKEEIHEFMRDVLEREVDRLLPEEDPELWEIEPLASFLKEWTGREIEIPQVRDKEELVKALHEKLKEIYEEKERELGNPQAMRELERIILLNIVDTLWREHLHVLDRLREGIYLRGYAARDPLIEYKREAFDLFEELLHNIKMHTVSALLRVQIKSQEEIEEEREAEEKRREELMSQAVFAGSDGARRKGPRPKTLKERLRSEKLRKQRIKARRLEKNRED</sequence>
<evidence type="ECO:0000256" key="12">
    <source>
        <dbReference type="SAM" id="Coils"/>
    </source>
</evidence>
<dbReference type="EMBL" id="DRNB01000125">
    <property type="protein sequence ID" value="HHJ63925.1"/>
    <property type="molecule type" value="Genomic_DNA"/>
</dbReference>
<protein>
    <recommendedName>
        <fullName evidence="11">Protein translocase subunit SecA</fullName>
        <ecNumber evidence="11">7.4.2.8</ecNumber>
    </recommendedName>
</protein>
<reference evidence="16" key="1">
    <citation type="journal article" date="2020" name="mSystems">
        <title>Genome- and Community-Level Interaction Insights into Carbon Utilization and Element Cycling Functions of Hydrothermarchaeota in Hydrothermal Sediment.</title>
        <authorList>
            <person name="Zhou Z."/>
            <person name="Liu Y."/>
            <person name="Xu W."/>
            <person name="Pan J."/>
            <person name="Luo Z.H."/>
            <person name="Li M."/>
        </authorList>
    </citation>
    <scope>NUCLEOTIDE SEQUENCE [LARGE SCALE GENOMIC DNA]</scope>
    <source>
        <strain evidence="16">HyVt-501</strain>
    </source>
</reference>
<dbReference type="InterPro" id="IPR011130">
    <property type="entry name" value="SecA_preprotein_X-link_dom"/>
</dbReference>
<keyword evidence="7 11" id="KW-0653">Protein transport</keyword>
<evidence type="ECO:0000256" key="8">
    <source>
        <dbReference type="ARBA" id="ARBA00022967"/>
    </source>
</evidence>
<dbReference type="InterPro" id="IPR020937">
    <property type="entry name" value="SecA_CS"/>
</dbReference>
<dbReference type="Gene3D" id="1.10.3060.10">
    <property type="entry name" value="Helical scaffold and wing domains of SecA"/>
    <property type="match status" value="1"/>
</dbReference>
<dbReference type="GO" id="GO:0017038">
    <property type="term" value="P:protein import"/>
    <property type="evidence" value="ECO:0007669"/>
    <property type="project" value="InterPro"/>
</dbReference>
<dbReference type="PROSITE" id="PS01312">
    <property type="entry name" value="SECA"/>
    <property type="match status" value="1"/>
</dbReference>
<dbReference type="SUPFAM" id="SSF81886">
    <property type="entry name" value="Helical scaffold and wing domains of SecA"/>
    <property type="match status" value="1"/>
</dbReference>
<dbReference type="Pfam" id="PF01043">
    <property type="entry name" value="SecA_PP_bind"/>
    <property type="match status" value="1"/>
</dbReference>
<dbReference type="FunFam" id="1.10.3060.10:FF:000003">
    <property type="entry name" value="Protein translocase subunit SecA"/>
    <property type="match status" value="1"/>
</dbReference>
<dbReference type="GO" id="GO:0005524">
    <property type="term" value="F:ATP binding"/>
    <property type="evidence" value="ECO:0007669"/>
    <property type="project" value="UniProtKB-UniRule"/>
</dbReference>
<dbReference type="Proteomes" id="UP000885792">
    <property type="component" value="Unassembled WGS sequence"/>
</dbReference>
<dbReference type="HAMAP" id="MF_01382">
    <property type="entry name" value="SecA"/>
    <property type="match status" value="1"/>
</dbReference>
<dbReference type="SMART" id="SM00958">
    <property type="entry name" value="SecA_PP_bind"/>
    <property type="match status" value="1"/>
</dbReference>
<organism evidence="16">
    <name type="scientific">Aquifex aeolicus</name>
    <dbReference type="NCBI Taxonomy" id="63363"/>
    <lineage>
        <taxon>Bacteria</taxon>
        <taxon>Pseudomonadati</taxon>
        <taxon>Aquificota</taxon>
        <taxon>Aquificia</taxon>
        <taxon>Aquificales</taxon>
        <taxon>Aquificaceae</taxon>
        <taxon>Aquifex</taxon>
    </lineage>
</organism>
<feature type="binding site" evidence="11">
    <location>
        <begin position="114"/>
        <end position="118"/>
    </location>
    <ligand>
        <name>ATP</name>
        <dbReference type="ChEBI" id="CHEBI:30616"/>
    </ligand>
</feature>
<dbReference type="InterPro" id="IPR036670">
    <property type="entry name" value="SecA_X-link_sf"/>
</dbReference>
<dbReference type="InterPro" id="IPR014001">
    <property type="entry name" value="Helicase_ATP-bd"/>
</dbReference>
<dbReference type="SMART" id="SM00957">
    <property type="entry name" value="SecA_DEAD"/>
    <property type="match status" value="1"/>
</dbReference>
<feature type="binding site" evidence="11">
    <location>
        <position position="594"/>
    </location>
    <ligand>
        <name>ATP</name>
        <dbReference type="ChEBI" id="CHEBI:30616"/>
    </ligand>
</feature>
<comment type="catalytic activity">
    <reaction evidence="11">
        <text>ATP + H2O + cellular proteinSide 1 = ADP + phosphate + cellular proteinSide 2.</text>
        <dbReference type="EC" id="7.4.2.8"/>
    </reaction>
</comment>
<name>A0A7C5L4P0_AQUAO</name>
<keyword evidence="6 11" id="KW-0067">ATP-binding</keyword>
<feature type="compositionally biased region" description="Basic and acidic residues" evidence="13">
    <location>
        <begin position="960"/>
        <end position="970"/>
    </location>
</feature>
<dbReference type="PRINTS" id="PR00906">
    <property type="entry name" value="SECA"/>
</dbReference>
<evidence type="ECO:0000313" key="16">
    <source>
        <dbReference type="EMBL" id="HHJ63925.1"/>
    </source>
</evidence>
<comment type="subunit">
    <text evidence="11">Monomer and homodimer. Part of the essential Sec protein translocation apparatus which comprises SecA, SecYEG and auxiliary proteins SecDF. Other proteins may also be involved.</text>
</comment>
<dbReference type="InterPro" id="IPR011115">
    <property type="entry name" value="SecA_DEAD"/>
</dbReference>